<keyword evidence="5" id="KW-1185">Reference proteome</keyword>
<feature type="compositionally biased region" description="Polar residues" evidence="2">
    <location>
        <begin position="23"/>
        <end position="34"/>
    </location>
</feature>
<feature type="compositionally biased region" description="Polar residues" evidence="2">
    <location>
        <begin position="1470"/>
        <end position="1483"/>
    </location>
</feature>
<dbReference type="GO" id="GO:1990904">
    <property type="term" value="C:ribonucleoprotein complex"/>
    <property type="evidence" value="ECO:0007669"/>
    <property type="project" value="TreeGrafter"/>
</dbReference>
<dbReference type="SMART" id="SM00444">
    <property type="entry name" value="GYF"/>
    <property type="match status" value="1"/>
</dbReference>
<evidence type="ECO:0000256" key="1">
    <source>
        <dbReference type="SAM" id="Coils"/>
    </source>
</evidence>
<dbReference type="GO" id="GO:0008298">
    <property type="term" value="P:intracellular mRNA localization"/>
    <property type="evidence" value="ECO:0007669"/>
    <property type="project" value="TreeGrafter"/>
</dbReference>
<dbReference type="PROSITE" id="PS50829">
    <property type="entry name" value="GYF"/>
    <property type="match status" value="1"/>
</dbReference>
<dbReference type="Gene3D" id="3.30.1490.40">
    <property type="match status" value="1"/>
</dbReference>
<dbReference type="CDD" id="cd00072">
    <property type="entry name" value="GYF"/>
    <property type="match status" value="1"/>
</dbReference>
<accession>A0A6A6RBP4</accession>
<protein>
    <recommendedName>
        <fullName evidence="3">GYF domain-containing protein</fullName>
    </recommendedName>
</protein>
<evidence type="ECO:0000259" key="3">
    <source>
        <dbReference type="PROSITE" id="PS50829"/>
    </source>
</evidence>
<evidence type="ECO:0000313" key="5">
    <source>
        <dbReference type="Proteomes" id="UP000799750"/>
    </source>
</evidence>
<dbReference type="GO" id="GO:0042175">
    <property type="term" value="C:nuclear outer membrane-endoplasmic reticulum membrane network"/>
    <property type="evidence" value="ECO:0007669"/>
    <property type="project" value="TreeGrafter"/>
</dbReference>
<dbReference type="GO" id="GO:0005783">
    <property type="term" value="C:endoplasmic reticulum"/>
    <property type="evidence" value="ECO:0007669"/>
    <property type="project" value="TreeGrafter"/>
</dbReference>
<feature type="domain" description="GYF" evidence="3">
    <location>
        <begin position="408"/>
        <end position="464"/>
    </location>
</feature>
<evidence type="ECO:0000313" key="4">
    <source>
        <dbReference type="EMBL" id="KAF2500867.1"/>
    </source>
</evidence>
<feature type="region of interest" description="Disordered" evidence="2">
    <location>
        <begin position="501"/>
        <end position="522"/>
    </location>
</feature>
<gene>
    <name evidence="4" type="ORF">BU16DRAFT_602962</name>
</gene>
<evidence type="ECO:0000256" key="2">
    <source>
        <dbReference type="SAM" id="MobiDB-lite"/>
    </source>
</evidence>
<feature type="compositionally biased region" description="Low complexity" evidence="2">
    <location>
        <begin position="740"/>
        <end position="757"/>
    </location>
</feature>
<dbReference type="OrthoDB" id="1577640at2759"/>
<reference evidence="4" key="1">
    <citation type="journal article" date="2020" name="Stud. Mycol.">
        <title>101 Dothideomycetes genomes: a test case for predicting lifestyles and emergence of pathogens.</title>
        <authorList>
            <person name="Haridas S."/>
            <person name="Albert R."/>
            <person name="Binder M."/>
            <person name="Bloem J."/>
            <person name="Labutti K."/>
            <person name="Salamov A."/>
            <person name="Andreopoulos B."/>
            <person name="Baker S."/>
            <person name="Barry K."/>
            <person name="Bills G."/>
            <person name="Bluhm B."/>
            <person name="Cannon C."/>
            <person name="Castanera R."/>
            <person name="Culley D."/>
            <person name="Daum C."/>
            <person name="Ezra D."/>
            <person name="Gonzalez J."/>
            <person name="Henrissat B."/>
            <person name="Kuo A."/>
            <person name="Liang C."/>
            <person name="Lipzen A."/>
            <person name="Lutzoni F."/>
            <person name="Magnuson J."/>
            <person name="Mondo S."/>
            <person name="Nolan M."/>
            <person name="Ohm R."/>
            <person name="Pangilinan J."/>
            <person name="Park H.-J."/>
            <person name="Ramirez L."/>
            <person name="Alfaro M."/>
            <person name="Sun H."/>
            <person name="Tritt A."/>
            <person name="Yoshinaga Y."/>
            <person name="Zwiers L.-H."/>
            <person name="Turgeon B."/>
            <person name="Goodwin S."/>
            <person name="Spatafora J."/>
            <person name="Crous P."/>
            <person name="Grigoriev I."/>
        </authorList>
    </citation>
    <scope>NUCLEOTIDE SEQUENCE</scope>
    <source>
        <strain evidence="4">CBS 269.34</strain>
    </source>
</reference>
<name>A0A6A6RBP4_9PEZI</name>
<feature type="coiled-coil region" evidence="1">
    <location>
        <begin position="267"/>
        <end position="306"/>
    </location>
</feature>
<keyword evidence="1" id="KW-0175">Coiled coil</keyword>
<dbReference type="SUPFAM" id="SSF55277">
    <property type="entry name" value="GYF domain"/>
    <property type="match status" value="1"/>
</dbReference>
<dbReference type="Proteomes" id="UP000799750">
    <property type="component" value="Unassembled WGS sequence"/>
</dbReference>
<sequence length="1713" mass="192784">MLAPSDNANGHGVEDADRHGLSQKPQLDTASSRPTLVVALPHERDATTYVNDELIDSFKHFSATDKLRRQERQRSMARESKAVKLNDLKKFSADFKLGTPIPTDLVPIMTKDTAKQKEIVEKSRKKAQSFYDKEGSRGSGKGPGTLEEVLSHLHTKRNAATGQTEVSHNLGPGGQEGLATPQTGGRRPGNLTFGSLTPFTPKIGHGRSGDFPSDSNSQEELDLLVRRQEEIIRELDSANNRNDAIFGEPLKRPTKPTQGDRKVLEQIRKLTQDFKNRQKELDDAKAQSLFQTVNDVDREIDRLEKHINTGRMKIVDERKAVSTIRDLYKARKNVAGFDEQQKAIQELEAQLDRLQHGFDLRKEVSVSRTVPSEKLQPAITSAQSQNETSPASNYIPAAQQRTTVMDDTIRWIYQDPQGDTRGPYSGIEMQGWYKAGFFTPDLLVKTTDEDSEYERLDHLIRRIGNSRPFLVPQIDIPSSPPSTHGGNAFAESSRGTEFNTLRSSSFRGTESTAPTTFSGEPTRTFDKTQIVRHRIIEESEADITGYTEASVFDGQSTISADSVIILTSQQRADVINKFSGALIRDLPSKCFTSHDKAFEESTFRRQFKNCIKGYSKQVMEGAARRSRQRQASKAIRILRNDILNKYYQALGGFDRPERRYPSIMIQAQEQNLPEKSIAEKVSDWTYEPFQDAINDSLHNRQDSQYLHRFAEELSSVPVAYAIANTVPNPLSEIGGSSLTDADSWSQSDSQDQGDSNDINTEDETVYTYLTEHPAFSELVDELRTIVERQFCDQKELIHHRILLALRRPGMIQPTRGGLLQAEFFTKWDVLSFLDAQYPSQTSHNLRPIIAITGGPTNAQLTTVEEYLRQNWPTHTWGLIDALNTAIKKRDFEFQSEQNNSLQEKVYISLRDMKIFVNGSEDFIVAVGQQLAWLGAACRTSLGQLAHSYTNFTELNLTDIDHSPKPTFQIRYEVLPLLPEEPTSCWNDLVGDSVVVASFPIPERHPNAAGLEVPLQIMAALANVPLATCFRGGYVLKGRSLLFVPVKRENDSVQWHLLNKPGGRISYHEAVHLFPDRLSVGELDEEALVTTKCFLGWCSDSLCRLASNDYDYLSVGYTKTSYLSKRVLSLTGASVGFQQFGAGSLQFAILKKDGMHHADRAQFYADLLDDAKQIPVILQDMEDRRAWYTDGETAILHIIFHRHVLRRFEVSQTVQIVSADPTDPQSVRQAMLSNADIPMICDRSMETLGLQSKSFKHLVQELYSMLEGFMEQTTEITETGIEMKLSWKKHVQGWEYMDLVNRKLNPRLRETELKSTCGNWPDLARDRNAVILFGTRLQNIIGPHPSVRLCKQFKELPKHKDYLAIQSTTLEEMYLESGSAEDREQVTLTGLQLHRSQHLFERCPRSTAHTDSCKCDRIQQLVPKSGKRKIKPIPKLSGSEAIIIGQGSASWINDLGWKPFRNAAQPRASHAQRQPPQLSQQVESPRSPLPIYLSSGASSSDIASRHSSNTLSISTITNPTATMSDTTSARSQEVDNTPTSILVQRQKDKDTAPAYQTHRIFSGTHGRSVQTDETGHYEQTQSRPPSVQNEPGLLPAKQHHNQSFAMKKPAWPTSVENPRYLRKPTWKEAPRLSTQPVQLNGSSWTYANPEPHLLPSKREPNYRRGDFLASNPKVREQQAIPASTPAPRLRRRPHFNEIEDPGNCASVSRRGAVT</sequence>
<proteinExistence type="predicted"/>
<feature type="region of interest" description="Disordered" evidence="2">
    <location>
        <begin position="159"/>
        <end position="188"/>
    </location>
</feature>
<feature type="region of interest" description="Disordered" evidence="2">
    <location>
        <begin position="1638"/>
        <end position="1713"/>
    </location>
</feature>
<dbReference type="InterPro" id="IPR003169">
    <property type="entry name" value="GYF"/>
</dbReference>
<dbReference type="Pfam" id="PF02213">
    <property type="entry name" value="GYF"/>
    <property type="match status" value="1"/>
</dbReference>
<dbReference type="PANTHER" id="PTHR31027">
    <property type="entry name" value="NUCLEAR SEGREGATION PROTEIN BFR1"/>
    <property type="match status" value="1"/>
</dbReference>
<feature type="region of interest" description="Disordered" evidence="2">
    <location>
        <begin position="119"/>
        <end position="146"/>
    </location>
</feature>
<feature type="compositionally biased region" description="Basic and acidic residues" evidence="2">
    <location>
        <begin position="1655"/>
        <end position="1665"/>
    </location>
</feature>
<feature type="region of interest" description="Disordered" evidence="2">
    <location>
        <begin position="1463"/>
        <end position="1593"/>
    </location>
</feature>
<dbReference type="EMBL" id="MU004183">
    <property type="protein sequence ID" value="KAF2500867.1"/>
    <property type="molecule type" value="Genomic_DNA"/>
</dbReference>
<feature type="compositionally biased region" description="Polar residues" evidence="2">
    <location>
        <begin position="1520"/>
        <end position="1542"/>
    </location>
</feature>
<feature type="region of interest" description="Disordered" evidence="2">
    <location>
        <begin position="1"/>
        <end position="36"/>
    </location>
</feature>
<feature type="compositionally biased region" description="Polar residues" evidence="2">
    <location>
        <begin position="1564"/>
        <end position="1588"/>
    </location>
</feature>
<dbReference type="InterPro" id="IPR039604">
    <property type="entry name" value="Bfr1"/>
</dbReference>
<dbReference type="GO" id="GO:0003729">
    <property type="term" value="F:mRNA binding"/>
    <property type="evidence" value="ECO:0007669"/>
    <property type="project" value="TreeGrafter"/>
</dbReference>
<feature type="compositionally biased region" description="Polar residues" evidence="2">
    <location>
        <begin position="501"/>
        <end position="521"/>
    </location>
</feature>
<organism evidence="4 5">
    <name type="scientific">Lophium mytilinum</name>
    <dbReference type="NCBI Taxonomy" id="390894"/>
    <lineage>
        <taxon>Eukaryota</taxon>
        <taxon>Fungi</taxon>
        <taxon>Dikarya</taxon>
        <taxon>Ascomycota</taxon>
        <taxon>Pezizomycotina</taxon>
        <taxon>Dothideomycetes</taxon>
        <taxon>Pleosporomycetidae</taxon>
        <taxon>Mytilinidiales</taxon>
        <taxon>Mytilinidiaceae</taxon>
        <taxon>Lophium</taxon>
    </lineage>
</organism>
<dbReference type="PANTHER" id="PTHR31027:SF2">
    <property type="entry name" value="LEBERCILIN DOMAIN-CONTAINING PROTEIN"/>
    <property type="match status" value="1"/>
</dbReference>
<dbReference type="InterPro" id="IPR035445">
    <property type="entry name" value="GYF-like_dom_sf"/>
</dbReference>
<feature type="compositionally biased region" description="Low complexity" evidence="2">
    <location>
        <begin position="1493"/>
        <end position="1519"/>
    </location>
</feature>
<feature type="region of interest" description="Disordered" evidence="2">
    <location>
        <begin position="731"/>
        <end position="759"/>
    </location>
</feature>